<dbReference type="Pfam" id="PF03602">
    <property type="entry name" value="Cons_hypoth95"/>
    <property type="match status" value="1"/>
</dbReference>
<accession>A0A345UGJ1</accession>
<evidence type="ECO:0000313" key="3">
    <source>
        <dbReference type="EMBL" id="AXI99592.1"/>
    </source>
</evidence>
<evidence type="ECO:0000256" key="2">
    <source>
        <dbReference type="ARBA" id="ARBA00022679"/>
    </source>
</evidence>
<dbReference type="EMBL" id="CP027806">
    <property type="protein sequence ID" value="AXI99592.1"/>
    <property type="molecule type" value="Genomic_DNA"/>
</dbReference>
<reference evidence="3 4" key="1">
    <citation type="submission" date="2018-03" db="EMBL/GenBank/DDBJ databases">
        <title>Phenotypic and genomic properties of Cyclonatronum proteinivorum gen. nov., sp. nov., a haloalkaliphilic bacteroidete from soda lakes possessing Na+-translocating rhodopsin.</title>
        <authorList>
            <person name="Toshchakov S.V."/>
            <person name="Korzhenkov A."/>
            <person name="Samarov N.I."/>
            <person name="Kublanov I.V."/>
            <person name="Muntyan M.S."/>
            <person name="Sorokin D.Y."/>
        </authorList>
    </citation>
    <scope>NUCLEOTIDE SEQUENCE [LARGE SCALE GENOMIC DNA]</scope>
    <source>
        <strain evidence="3 4">Omega</strain>
    </source>
</reference>
<dbReference type="InterPro" id="IPR002052">
    <property type="entry name" value="DNA_methylase_N6_adenine_CS"/>
</dbReference>
<dbReference type="OrthoDB" id="9803017at2"/>
<evidence type="ECO:0000313" key="4">
    <source>
        <dbReference type="Proteomes" id="UP000254808"/>
    </source>
</evidence>
<gene>
    <name evidence="3" type="ORF">CYPRO_0305</name>
</gene>
<dbReference type="Gene3D" id="3.40.50.150">
    <property type="entry name" value="Vaccinia Virus protein VP39"/>
    <property type="match status" value="1"/>
</dbReference>
<keyword evidence="4" id="KW-1185">Reference proteome</keyword>
<name>A0A345UGJ1_9BACT</name>
<dbReference type="PIRSF" id="PIRSF004553">
    <property type="entry name" value="CHP00095"/>
    <property type="match status" value="1"/>
</dbReference>
<evidence type="ECO:0000256" key="1">
    <source>
        <dbReference type="ARBA" id="ARBA00022603"/>
    </source>
</evidence>
<keyword evidence="2 3" id="KW-0808">Transferase</keyword>
<dbReference type="PANTHER" id="PTHR43542">
    <property type="entry name" value="METHYLTRANSFERASE"/>
    <property type="match status" value="1"/>
</dbReference>
<sequence length="195" mass="21932">MRIITGKLKGRRFDAPKDMKVRPTSDRAKEGLFNVIEARRYIDGANVLDLFAGSGNLGFEAISRGAMQALMVEASPVAVKQIEKTAAQFGISDEVTAYCLPVERFLTQRPVPYDLVFADPPYDLPGIPEMVETVVHGGWLAEDGWFILEHDVRHLFHEHPNCVFTKPYGRTVVSIFMQNTETDDARESESETERD</sequence>
<dbReference type="InterPro" id="IPR029063">
    <property type="entry name" value="SAM-dependent_MTases_sf"/>
</dbReference>
<dbReference type="PROSITE" id="PS00092">
    <property type="entry name" value="N6_MTASE"/>
    <property type="match status" value="1"/>
</dbReference>
<proteinExistence type="predicted"/>
<dbReference type="PANTHER" id="PTHR43542:SF1">
    <property type="entry name" value="METHYLTRANSFERASE"/>
    <property type="match status" value="1"/>
</dbReference>
<dbReference type="NCBIfam" id="TIGR00095">
    <property type="entry name" value="16S rRNA (guanine(966)-N(2))-methyltransferase RsmD"/>
    <property type="match status" value="1"/>
</dbReference>
<keyword evidence="1 3" id="KW-0489">Methyltransferase</keyword>
<dbReference type="KEGG" id="cprv:CYPRO_0305"/>
<dbReference type="SUPFAM" id="SSF53335">
    <property type="entry name" value="S-adenosyl-L-methionine-dependent methyltransferases"/>
    <property type="match status" value="1"/>
</dbReference>
<dbReference type="Proteomes" id="UP000254808">
    <property type="component" value="Chromosome"/>
</dbReference>
<dbReference type="AlphaFoldDB" id="A0A345UGJ1"/>
<protein>
    <submittedName>
        <fullName evidence="3">16S rRNA (Guanine(966)-N(2))-methyltransferase RsmD</fullName>
    </submittedName>
</protein>
<dbReference type="CDD" id="cd02440">
    <property type="entry name" value="AdoMet_MTases"/>
    <property type="match status" value="1"/>
</dbReference>
<dbReference type="GO" id="GO:0003676">
    <property type="term" value="F:nucleic acid binding"/>
    <property type="evidence" value="ECO:0007669"/>
    <property type="project" value="InterPro"/>
</dbReference>
<dbReference type="GO" id="GO:0031167">
    <property type="term" value="P:rRNA methylation"/>
    <property type="evidence" value="ECO:0007669"/>
    <property type="project" value="InterPro"/>
</dbReference>
<dbReference type="RefSeq" id="WP_114982883.1">
    <property type="nucleotide sequence ID" value="NZ_CP027806.1"/>
</dbReference>
<organism evidence="3 4">
    <name type="scientific">Cyclonatronum proteinivorum</name>
    <dbReference type="NCBI Taxonomy" id="1457365"/>
    <lineage>
        <taxon>Bacteria</taxon>
        <taxon>Pseudomonadati</taxon>
        <taxon>Balneolota</taxon>
        <taxon>Balneolia</taxon>
        <taxon>Balneolales</taxon>
        <taxon>Cyclonatronaceae</taxon>
        <taxon>Cyclonatronum</taxon>
    </lineage>
</organism>
<dbReference type="GO" id="GO:0008168">
    <property type="term" value="F:methyltransferase activity"/>
    <property type="evidence" value="ECO:0007669"/>
    <property type="project" value="UniProtKB-KW"/>
</dbReference>
<dbReference type="InterPro" id="IPR004398">
    <property type="entry name" value="RNA_MeTrfase_RsmD"/>
</dbReference>